<name>X1K1Q8_9ZZZZ</name>
<dbReference type="GO" id="GO:0019674">
    <property type="term" value="P:NAD+ metabolic process"/>
    <property type="evidence" value="ECO:0007669"/>
    <property type="project" value="InterPro"/>
</dbReference>
<keyword evidence="2" id="KW-0418">Kinase</keyword>
<dbReference type="Gene3D" id="3.40.50.10330">
    <property type="entry name" value="Probable inorganic polyphosphate/atp-NAD kinase, domain 1"/>
    <property type="match status" value="1"/>
</dbReference>
<evidence type="ECO:0000256" key="3">
    <source>
        <dbReference type="ARBA" id="ARBA00022857"/>
    </source>
</evidence>
<dbReference type="PANTHER" id="PTHR20275">
    <property type="entry name" value="NAD KINASE"/>
    <property type="match status" value="1"/>
</dbReference>
<dbReference type="PANTHER" id="PTHR20275:SF0">
    <property type="entry name" value="NAD KINASE"/>
    <property type="match status" value="1"/>
</dbReference>
<dbReference type="Pfam" id="PF20143">
    <property type="entry name" value="NAD_kinase_C"/>
    <property type="match status" value="1"/>
</dbReference>
<dbReference type="EMBL" id="BARU01027717">
    <property type="protein sequence ID" value="GAH76003.1"/>
    <property type="molecule type" value="Genomic_DNA"/>
</dbReference>
<proteinExistence type="predicted"/>
<keyword evidence="4" id="KW-0520">NAD</keyword>
<dbReference type="GO" id="GO:0003951">
    <property type="term" value="F:NAD+ kinase activity"/>
    <property type="evidence" value="ECO:0007669"/>
    <property type="project" value="InterPro"/>
</dbReference>
<dbReference type="SUPFAM" id="SSF111331">
    <property type="entry name" value="NAD kinase/diacylglycerol kinase-like"/>
    <property type="match status" value="1"/>
</dbReference>
<dbReference type="InterPro" id="IPR002504">
    <property type="entry name" value="NADK"/>
</dbReference>
<protein>
    <recommendedName>
        <fullName evidence="6">NAD(+) kinase</fullName>
    </recommendedName>
</protein>
<sequence length="186" mass="20194">MKLIGIVLKDRSTRAVEASNLLITYLKKKSIGYFITPSKKGVIESDMQEKVPLCDLCITFGGDGTLLFATRVFSRFGVPIVGINLGGLGFITEFRESEVTECVECFLNGDFSIEERIMVDVHIYRDGNHMYQSTGLNDLVINTGGISRLMQLEVSSGTKYIGSYRADGIIVATPTGSTAYSLAAGG</sequence>
<evidence type="ECO:0000256" key="4">
    <source>
        <dbReference type="ARBA" id="ARBA00023027"/>
    </source>
</evidence>
<dbReference type="InterPro" id="IPR017438">
    <property type="entry name" value="ATP-NAD_kinase_N"/>
</dbReference>
<dbReference type="Gene3D" id="2.60.200.30">
    <property type="entry name" value="Probable inorganic polyphosphate/atp-NAD kinase, domain 2"/>
    <property type="match status" value="1"/>
</dbReference>
<comment type="caution">
    <text evidence="5">The sequence shown here is derived from an EMBL/GenBank/DDBJ whole genome shotgun (WGS) entry which is preliminary data.</text>
</comment>
<gene>
    <name evidence="5" type="ORF">S03H2_44338</name>
</gene>
<dbReference type="Pfam" id="PF01513">
    <property type="entry name" value="NAD_kinase"/>
    <property type="match status" value="1"/>
</dbReference>
<dbReference type="InterPro" id="IPR016064">
    <property type="entry name" value="NAD/diacylglycerol_kinase_sf"/>
</dbReference>
<feature type="non-terminal residue" evidence="5">
    <location>
        <position position="186"/>
    </location>
</feature>
<dbReference type="AlphaFoldDB" id="X1K1Q8"/>
<evidence type="ECO:0000256" key="1">
    <source>
        <dbReference type="ARBA" id="ARBA00022679"/>
    </source>
</evidence>
<reference evidence="5" key="1">
    <citation type="journal article" date="2014" name="Front. Microbiol.">
        <title>High frequency of phylogenetically diverse reductive dehalogenase-homologous genes in deep subseafloor sedimentary metagenomes.</title>
        <authorList>
            <person name="Kawai M."/>
            <person name="Futagami T."/>
            <person name="Toyoda A."/>
            <person name="Takaki Y."/>
            <person name="Nishi S."/>
            <person name="Hori S."/>
            <person name="Arai W."/>
            <person name="Tsubouchi T."/>
            <person name="Morono Y."/>
            <person name="Uchiyama I."/>
            <person name="Ito T."/>
            <person name="Fujiyama A."/>
            <person name="Inagaki F."/>
            <person name="Takami H."/>
        </authorList>
    </citation>
    <scope>NUCLEOTIDE SEQUENCE</scope>
    <source>
        <strain evidence="5">Expedition CK06-06</strain>
    </source>
</reference>
<keyword evidence="3" id="KW-0521">NADP</keyword>
<evidence type="ECO:0000313" key="5">
    <source>
        <dbReference type="EMBL" id="GAH76003.1"/>
    </source>
</evidence>
<evidence type="ECO:0000256" key="2">
    <source>
        <dbReference type="ARBA" id="ARBA00022777"/>
    </source>
</evidence>
<dbReference type="GO" id="GO:0006741">
    <property type="term" value="P:NADP+ biosynthetic process"/>
    <property type="evidence" value="ECO:0007669"/>
    <property type="project" value="InterPro"/>
</dbReference>
<keyword evidence="1" id="KW-0808">Transferase</keyword>
<dbReference type="InterPro" id="IPR017437">
    <property type="entry name" value="ATP-NAD_kinase_PpnK-typ_C"/>
</dbReference>
<organism evidence="5">
    <name type="scientific">marine sediment metagenome</name>
    <dbReference type="NCBI Taxonomy" id="412755"/>
    <lineage>
        <taxon>unclassified sequences</taxon>
        <taxon>metagenomes</taxon>
        <taxon>ecological metagenomes</taxon>
    </lineage>
</organism>
<evidence type="ECO:0008006" key="6">
    <source>
        <dbReference type="Google" id="ProtNLM"/>
    </source>
</evidence>
<accession>X1K1Q8</accession>